<protein>
    <recommendedName>
        <fullName evidence="2">site-specific DNA-methyltransferase (adenine-specific)</fullName>
        <ecNumber evidence="2">2.1.1.72</ecNumber>
    </recommendedName>
</protein>
<evidence type="ECO:0000256" key="4">
    <source>
        <dbReference type="ARBA" id="ARBA00022679"/>
    </source>
</evidence>
<comment type="catalytic activity">
    <reaction evidence="7">
        <text>a 2'-deoxyadenosine in DNA + S-adenosyl-L-methionine = an N(6)-methyl-2'-deoxyadenosine in DNA + S-adenosyl-L-homocysteine + H(+)</text>
        <dbReference type="Rhea" id="RHEA:15197"/>
        <dbReference type="Rhea" id="RHEA-COMP:12418"/>
        <dbReference type="Rhea" id="RHEA-COMP:12419"/>
        <dbReference type="ChEBI" id="CHEBI:15378"/>
        <dbReference type="ChEBI" id="CHEBI:57856"/>
        <dbReference type="ChEBI" id="CHEBI:59789"/>
        <dbReference type="ChEBI" id="CHEBI:90615"/>
        <dbReference type="ChEBI" id="CHEBI:90616"/>
        <dbReference type="EC" id="2.1.1.72"/>
    </reaction>
</comment>
<dbReference type="InterPro" id="IPR029063">
    <property type="entry name" value="SAM-dependent_MTases_sf"/>
</dbReference>
<gene>
    <name evidence="9" type="ORF">D934_02250</name>
</gene>
<dbReference type="GO" id="GO:0003677">
    <property type="term" value="F:DNA binding"/>
    <property type="evidence" value="ECO:0007669"/>
    <property type="project" value="InterPro"/>
</dbReference>
<dbReference type="PATRIC" id="fig|155920.8.peg.548"/>
<dbReference type="GO" id="GO:0008170">
    <property type="term" value="F:N-methyltransferase activity"/>
    <property type="evidence" value="ECO:0007669"/>
    <property type="project" value="InterPro"/>
</dbReference>
<dbReference type="AlphaFoldDB" id="A0A060H6T0"/>
<evidence type="ECO:0000256" key="6">
    <source>
        <dbReference type="ARBA" id="ARBA00022747"/>
    </source>
</evidence>
<reference evidence="9 10" key="1">
    <citation type="submission" date="2013-08" db="EMBL/GenBank/DDBJ databases">
        <authorList>
            <person name="Stouthamer R."/>
            <person name="Nunney L."/>
        </authorList>
    </citation>
    <scope>NUCLEOTIDE SEQUENCE [LARGE SCALE GENOMIC DNA]</scope>
    <source>
        <strain evidence="10">ann-1</strain>
    </source>
</reference>
<dbReference type="HOGENOM" id="CLU_1593923_0_0_6"/>
<keyword evidence="6" id="KW-0680">Restriction system</keyword>
<dbReference type="KEGG" id="xfs:D934_02250"/>
<dbReference type="GO" id="GO:0032259">
    <property type="term" value="P:methylation"/>
    <property type="evidence" value="ECO:0007669"/>
    <property type="project" value="UniProtKB-KW"/>
</dbReference>
<evidence type="ECO:0000256" key="3">
    <source>
        <dbReference type="ARBA" id="ARBA00022603"/>
    </source>
</evidence>
<dbReference type="Proteomes" id="UP000027215">
    <property type="component" value="Chromosome"/>
</dbReference>
<dbReference type="EC" id="2.1.1.72" evidence="2"/>
<evidence type="ECO:0000259" key="8">
    <source>
        <dbReference type="Pfam" id="PF02384"/>
    </source>
</evidence>
<dbReference type="PANTHER" id="PTHR42933:SF3">
    <property type="entry name" value="TYPE I RESTRICTION ENZYME MJAVIII METHYLASE SUBUNIT"/>
    <property type="match status" value="1"/>
</dbReference>
<dbReference type="SUPFAM" id="SSF53335">
    <property type="entry name" value="S-adenosyl-L-methionine-dependent methyltransferases"/>
    <property type="match status" value="1"/>
</dbReference>
<keyword evidence="3" id="KW-0489">Methyltransferase</keyword>
<evidence type="ECO:0000313" key="10">
    <source>
        <dbReference type="Proteomes" id="UP000027215"/>
    </source>
</evidence>
<evidence type="ECO:0000256" key="7">
    <source>
        <dbReference type="ARBA" id="ARBA00047942"/>
    </source>
</evidence>
<keyword evidence="4" id="KW-0808">Transferase</keyword>
<keyword evidence="5" id="KW-0949">S-adenosyl-L-methionine</keyword>
<dbReference type="Pfam" id="PF02384">
    <property type="entry name" value="N6_Mtase"/>
    <property type="match status" value="1"/>
</dbReference>
<evidence type="ECO:0000256" key="1">
    <source>
        <dbReference type="ARBA" id="ARBA00006594"/>
    </source>
</evidence>
<dbReference type="GO" id="GO:0009307">
    <property type="term" value="P:DNA restriction-modification system"/>
    <property type="evidence" value="ECO:0007669"/>
    <property type="project" value="UniProtKB-KW"/>
</dbReference>
<accession>A0A060H6T0</accession>
<comment type="similarity">
    <text evidence="1">Belongs to the N(4)/N(6)-methyltransferase family.</text>
</comment>
<feature type="domain" description="DNA methylase adenine-specific" evidence="8">
    <location>
        <begin position="10"/>
        <end position="127"/>
    </location>
</feature>
<dbReference type="GO" id="GO:0009007">
    <property type="term" value="F:site-specific DNA-methyltransferase (adenine-specific) activity"/>
    <property type="evidence" value="ECO:0007669"/>
    <property type="project" value="UniProtKB-EC"/>
</dbReference>
<dbReference type="InterPro" id="IPR003356">
    <property type="entry name" value="DNA_methylase_A-5"/>
</dbReference>
<evidence type="ECO:0000256" key="5">
    <source>
        <dbReference type="ARBA" id="ARBA00022691"/>
    </source>
</evidence>
<dbReference type="PANTHER" id="PTHR42933">
    <property type="entry name" value="SLR6095 PROTEIN"/>
    <property type="match status" value="1"/>
</dbReference>
<evidence type="ECO:0000313" key="9">
    <source>
        <dbReference type="EMBL" id="AIC11005.1"/>
    </source>
</evidence>
<dbReference type="Gene3D" id="3.40.50.150">
    <property type="entry name" value="Vaccinia Virus protein VP39"/>
    <property type="match status" value="1"/>
</dbReference>
<evidence type="ECO:0000256" key="2">
    <source>
        <dbReference type="ARBA" id="ARBA00011900"/>
    </source>
</evidence>
<proteinExistence type="inferred from homology"/>
<sequence>MTRSSGSKNEDKERSIRKWFVDQDLIDGVILLPENLFYNTTAAGVIVVLNKRKSAARKDKIVLLNASRRYKKGKPKNYLPEEDVQSLAAMYLKGEPVAGELAVITQQQAVEADYNLSPGRWVGQNDGTETASVPQLLRILEGLNAQETTLTANLLRLLQPLKKPENV</sequence>
<dbReference type="EMBL" id="CP006696">
    <property type="protein sequence ID" value="AIC11005.1"/>
    <property type="molecule type" value="Genomic_DNA"/>
</dbReference>
<dbReference type="InterPro" id="IPR051537">
    <property type="entry name" value="DNA_Adenine_Mtase"/>
</dbReference>
<organism evidence="9 10">
    <name type="scientific">Xylella fastidiosa subsp. sandyi Ann-1</name>
    <dbReference type="NCBI Taxonomy" id="155920"/>
    <lineage>
        <taxon>Bacteria</taxon>
        <taxon>Pseudomonadati</taxon>
        <taxon>Pseudomonadota</taxon>
        <taxon>Gammaproteobacteria</taxon>
        <taxon>Lysobacterales</taxon>
        <taxon>Lysobacteraceae</taxon>
        <taxon>Xylella</taxon>
    </lineage>
</organism>
<name>A0A060H6T0_XYLFS</name>